<proteinExistence type="inferred from homology"/>
<name>A0ABX1NWJ4_9RHOO</name>
<dbReference type="InterPro" id="IPR000209">
    <property type="entry name" value="Peptidase_S8/S53_dom"/>
</dbReference>
<accession>A0ABX1NWJ4</accession>
<feature type="active site" description="Charge relay system" evidence="5">
    <location>
        <position position="130"/>
    </location>
</feature>
<dbReference type="InterPro" id="IPR050131">
    <property type="entry name" value="Peptidase_S8_subtilisin-like"/>
</dbReference>
<evidence type="ECO:0000313" key="8">
    <source>
        <dbReference type="Proteomes" id="UP000633943"/>
    </source>
</evidence>
<feature type="active site" description="Charge relay system" evidence="5">
    <location>
        <position position="168"/>
    </location>
</feature>
<dbReference type="Pfam" id="PF00082">
    <property type="entry name" value="Peptidase_S8"/>
    <property type="match status" value="1"/>
</dbReference>
<evidence type="ECO:0000256" key="5">
    <source>
        <dbReference type="PROSITE-ProRule" id="PRU01240"/>
    </source>
</evidence>
<comment type="caution">
    <text evidence="7">The sequence shown here is derived from an EMBL/GenBank/DDBJ whole genome shotgun (WGS) entry which is preliminary data.</text>
</comment>
<dbReference type="EMBL" id="WTVP01000024">
    <property type="protein sequence ID" value="NMG15905.1"/>
    <property type="molecule type" value="Genomic_DNA"/>
</dbReference>
<evidence type="ECO:0000259" key="6">
    <source>
        <dbReference type="Pfam" id="PF00082"/>
    </source>
</evidence>
<dbReference type="Proteomes" id="UP000633943">
    <property type="component" value="Unassembled WGS sequence"/>
</dbReference>
<keyword evidence="8" id="KW-1185">Reference proteome</keyword>
<evidence type="ECO:0000256" key="1">
    <source>
        <dbReference type="ARBA" id="ARBA00011073"/>
    </source>
</evidence>
<dbReference type="InterPro" id="IPR023828">
    <property type="entry name" value="Peptidase_S8_Ser-AS"/>
</dbReference>
<sequence>MVDLVEDAQLAFSDSRSVRGQDRFHERHSRRARNMVEWYEQTYGFEYEEMTSYVGNSFSAHLTEGQVRRLQEDPYVVAISEVETGEFSGPPWYDTTISTSVSPYYETHPWGRNAVNGKQSTNSRRVYVLDAGVGYHADLQNVVSRVNASCGTNNMGCDGRSPVGCYPHATHVAGIIGAAYRNKGVAGVNAGAKILSVSFLTDTAYPTTCARPQDQYGNKFFNSASVATAMDWVKWDIILNSRTAAGIVNLSWNSTAFKPGETLQLKMTSLAKPNYSGGYVYPGAFITHSAGNQFQSACNVAFGYTGGVPLSSDGIMVVGAIDSSGAPVVRPSSGYGFVNMPYAGNEYGSNYGSCVEVWAPGKSLLSTWGPMVGFSSTDSSTWQMQSVTYDNYVPLSGTSMAAPHIAAVAAYLAETRGLVSPGEIETAVRSLFYQTGRVDSAGLPVNLVRLP</sequence>
<evidence type="ECO:0000256" key="4">
    <source>
        <dbReference type="ARBA" id="ARBA00022825"/>
    </source>
</evidence>
<dbReference type="PANTHER" id="PTHR43806:SF11">
    <property type="entry name" value="CEREVISIN-RELATED"/>
    <property type="match status" value="1"/>
</dbReference>
<feature type="active site" description="Charge relay system" evidence="5">
    <location>
        <position position="399"/>
    </location>
</feature>
<dbReference type="PRINTS" id="PR00723">
    <property type="entry name" value="SUBTILISIN"/>
</dbReference>
<dbReference type="Gene3D" id="3.40.50.200">
    <property type="entry name" value="Peptidase S8/S53 domain"/>
    <property type="match status" value="1"/>
</dbReference>
<gene>
    <name evidence="7" type="ORF">GPA24_10190</name>
</gene>
<organism evidence="7 8">
    <name type="scientific">Aromatoleum bremense</name>
    <dbReference type="NCBI Taxonomy" id="76115"/>
    <lineage>
        <taxon>Bacteria</taxon>
        <taxon>Pseudomonadati</taxon>
        <taxon>Pseudomonadota</taxon>
        <taxon>Betaproteobacteria</taxon>
        <taxon>Rhodocyclales</taxon>
        <taxon>Rhodocyclaceae</taxon>
        <taxon>Aromatoleum</taxon>
    </lineage>
</organism>
<dbReference type="PROSITE" id="PS51892">
    <property type="entry name" value="SUBTILASE"/>
    <property type="match status" value="1"/>
</dbReference>
<evidence type="ECO:0000256" key="3">
    <source>
        <dbReference type="ARBA" id="ARBA00022801"/>
    </source>
</evidence>
<evidence type="ECO:0000256" key="2">
    <source>
        <dbReference type="ARBA" id="ARBA00022670"/>
    </source>
</evidence>
<protein>
    <submittedName>
        <fullName evidence="7">S8 family serine peptidase</fullName>
    </submittedName>
</protein>
<dbReference type="PROSITE" id="PS00138">
    <property type="entry name" value="SUBTILASE_SER"/>
    <property type="match status" value="1"/>
</dbReference>
<keyword evidence="4 5" id="KW-0720">Serine protease</keyword>
<comment type="similarity">
    <text evidence="1 5">Belongs to the peptidase S8 family.</text>
</comment>
<evidence type="ECO:0000313" key="7">
    <source>
        <dbReference type="EMBL" id="NMG15905.1"/>
    </source>
</evidence>
<dbReference type="PANTHER" id="PTHR43806">
    <property type="entry name" value="PEPTIDASE S8"/>
    <property type="match status" value="1"/>
</dbReference>
<feature type="domain" description="Peptidase S8/S53" evidence="6">
    <location>
        <begin position="126"/>
        <end position="426"/>
    </location>
</feature>
<dbReference type="SUPFAM" id="SSF52743">
    <property type="entry name" value="Subtilisin-like"/>
    <property type="match status" value="1"/>
</dbReference>
<dbReference type="InterPro" id="IPR036852">
    <property type="entry name" value="Peptidase_S8/S53_dom_sf"/>
</dbReference>
<keyword evidence="2 5" id="KW-0645">Protease</keyword>
<keyword evidence="3 5" id="KW-0378">Hydrolase</keyword>
<reference evidence="7 8" key="1">
    <citation type="submission" date="2019-12" db="EMBL/GenBank/DDBJ databases">
        <title>Comparative genomics gives insights into the taxonomy of the Azoarcus-Aromatoleum group and reveals separate origins of nif in the plant-associated Azoarcus and non-plant-associated Aromatoleum sub-groups.</title>
        <authorList>
            <person name="Lafos M."/>
            <person name="Maluk M."/>
            <person name="Batista M."/>
            <person name="Junghare M."/>
            <person name="Carmona M."/>
            <person name="Faoro H."/>
            <person name="Cruz L.M."/>
            <person name="Battistoni F."/>
            <person name="De Souza E."/>
            <person name="Pedrosa F."/>
            <person name="Chen W.-M."/>
            <person name="Poole P.S."/>
            <person name="Dixon R.A."/>
            <person name="James E.K."/>
        </authorList>
    </citation>
    <scope>NUCLEOTIDE SEQUENCE [LARGE SCALE GENOMIC DNA]</scope>
    <source>
        <strain evidence="7 8">PbN1</strain>
    </source>
</reference>
<dbReference type="InterPro" id="IPR015500">
    <property type="entry name" value="Peptidase_S8_subtilisin-rel"/>
</dbReference>